<evidence type="ECO:0000256" key="12">
    <source>
        <dbReference type="ARBA" id="ARBA00031671"/>
    </source>
</evidence>
<keyword evidence="9" id="KW-0238">DNA-binding</keyword>
<keyword evidence="6" id="KW-0285">Flavoprotein</keyword>
<dbReference type="GO" id="GO:0003677">
    <property type="term" value="F:DNA binding"/>
    <property type="evidence" value="ECO:0007669"/>
    <property type="project" value="UniProtKB-KW"/>
</dbReference>
<dbReference type="RefSeq" id="WP_131839468.1">
    <property type="nucleotide sequence ID" value="NZ_SLWB01000008.1"/>
</dbReference>
<dbReference type="Gene3D" id="1.25.40.80">
    <property type="match status" value="1"/>
</dbReference>
<evidence type="ECO:0000256" key="5">
    <source>
        <dbReference type="ARBA" id="ARBA00014046"/>
    </source>
</evidence>
<dbReference type="EC" id="4.1.99.3" evidence="4"/>
<reference evidence="15 16" key="1">
    <citation type="submission" date="2019-03" db="EMBL/GenBank/DDBJ databases">
        <title>Genomic Encyclopedia of Archaeal and Bacterial Type Strains, Phase II (KMG-II): from individual species to whole genera.</title>
        <authorList>
            <person name="Goeker M."/>
        </authorList>
    </citation>
    <scope>NUCLEOTIDE SEQUENCE [LARGE SCALE GENOMIC DNA]</scope>
    <source>
        <strain evidence="15 16">RL-C</strain>
    </source>
</reference>
<keyword evidence="11 15" id="KW-0456">Lyase</keyword>
<dbReference type="GO" id="GO:0000719">
    <property type="term" value="P:photoreactive repair"/>
    <property type="evidence" value="ECO:0007669"/>
    <property type="project" value="TreeGrafter"/>
</dbReference>
<comment type="cofactor">
    <cofactor evidence="1">
        <name>(6R)-5,10-methylene-5,6,7,8-tetrahydrofolate</name>
        <dbReference type="ChEBI" id="CHEBI:15636"/>
    </cofactor>
</comment>
<name>A0A4R2EI65_9BACT</name>
<evidence type="ECO:0000313" key="15">
    <source>
        <dbReference type="EMBL" id="TCN66782.1"/>
    </source>
</evidence>
<keyword evidence="10" id="KW-0234">DNA repair</keyword>
<keyword evidence="16" id="KW-1185">Reference proteome</keyword>
<dbReference type="PANTHER" id="PTHR10211">
    <property type="entry name" value="DEOXYRIBODIPYRIMIDINE PHOTOLYASE"/>
    <property type="match status" value="1"/>
</dbReference>
<dbReference type="InterPro" id="IPR032673">
    <property type="entry name" value="DNA_photolyase_2_CS"/>
</dbReference>
<dbReference type="EMBL" id="SLWB01000008">
    <property type="protein sequence ID" value="TCN66782.1"/>
    <property type="molecule type" value="Genomic_DNA"/>
</dbReference>
<comment type="caution">
    <text evidence="15">The sequence shown here is derived from an EMBL/GenBank/DDBJ whole genome shotgun (WGS) entry which is preliminary data.</text>
</comment>
<feature type="domain" description="Photolyase/cryptochrome alpha/beta" evidence="14">
    <location>
        <begin position="19"/>
        <end position="150"/>
    </location>
</feature>
<dbReference type="Gene3D" id="3.40.50.620">
    <property type="entry name" value="HUPs"/>
    <property type="match status" value="1"/>
</dbReference>
<dbReference type="InterPro" id="IPR006050">
    <property type="entry name" value="DNA_photolyase_N"/>
</dbReference>
<evidence type="ECO:0000256" key="9">
    <source>
        <dbReference type="ARBA" id="ARBA00023125"/>
    </source>
</evidence>
<dbReference type="NCBIfam" id="TIGR00591">
    <property type="entry name" value="phr2"/>
    <property type="match status" value="1"/>
</dbReference>
<dbReference type="Gene3D" id="1.10.579.10">
    <property type="entry name" value="DNA Cyclobutane Dipyrimidine Photolyase, subunit A, domain 3"/>
    <property type="match status" value="1"/>
</dbReference>
<sequence>MKVDLRRVITHKTTESPIRRVVYRMSRDQRVNDNWALIFAQEQALLHGCPLEVVLTLTPSYPMANQRHYSFMLQGLVELERGLSELNIPFRVILNEDPTSAFEQYVRSNGINLIVSDFDPLRIKRRWISAINQMEDIAHYEVDAHNIVPCHWVSQKVEFGAYTIRPKVRRALEEFLTEFPPLKKQSCFDRLGLQPTSWQEVEAGILADPSVKPIEWLAPGEASARQRLSQFVEQKLKGYSERRNNPTLDAQSNLSPYLHFGQLSAQRVAIEVARGAAASPDSEAFLEELIVRRELSDNFCYYNPRYDSVEGFADWAKKDIELHRDDPREFIYTREDLEQAQTHDPLWNAAQTEMATRGKMHGYLRMYWAKKILEWSPTVEEALATAIYLNDKYSLDGRDPNGYAGIAWSIGGVHDRAWFPRPIFGKIRYMSYNGCLSKFDVKAYIAMVTAGKTR</sequence>
<dbReference type="SUPFAM" id="SSF52425">
    <property type="entry name" value="Cryptochrome/photolyase, N-terminal domain"/>
    <property type="match status" value="1"/>
</dbReference>
<dbReference type="InterPro" id="IPR014729">
    <property type="entry name" value="Rossmann-like_a/b/a_fold"/>
</dbReference>
<evidence type="ECO:0000256" key="11">
    <source>
        <dbReference type="ARBA" id="ARBA00023239"/>
    </source>
</evidence>
<organism evidence="15 16">
    <name type="scientific">Acetobacteroides hydrogenigenes</name>
    <dbReference type="NCBI Taxonomy" id="979970"/>
    <lineage>
        <taxon>Bacteria</taxon>
        <taxon>Pseudomonadati</taxon>
        <taxon>Bacteroidota</taxon>
        <taxon>Bacteroidia</taxon>
        <taxon>Bacteroidales</taxon>
        <taxon>Rikenellaceae</taxon>
        <taxon>Acetobacteroides</taxon>
    </lineage>
</organism>
<dbReference type="SUPFAM" id="SSF48173">
    <property type="entry name" value="Cryptochrome/photolyase FAD-binding domain"/>
    <property type="match status" value="1"/>
</dbReference>
<evidence type="ECO:0000256" key="7">
    <source>
        <dbReference type="ARBA" id="ARBA00022763"/>
    </source>
</evidence>
<evidence type="ECO:0000256" key="6">
    <source>
        <dbReference type="ARBA" id="ARBA00022630"/>
    </source>
</evidence>
<evidence type="ECO:0000313" key="16">
    <source>
        <dbReference type="Proteomes" id="UP000294830"/>
    </source>
</evidence>
<proteinExistence type="inferred from homology"/>
<evidence type="ECO:0000259" key="14">
    <source>
        <dbReference type="PROSITE" id="PS51645"/>
    </source>
</evidence>
<comment type="similarity">
    <text evidence="3">Belongs to the DNA photolyase class-2 family.</text>
</comment>
<evidence type="ECO:0000256" key="4">
    <source>
        <dbReference type="ARBA" id="ARBA00013149"/>
    </source>
</evidence>
<dbReference type="FunFam" id="1.10.579.10:FF:000002">
    <property type="entry name" value="Deoxyribodipyrimidine photolyase"/>
    <property type="match status" value="1"/>
</dbReference>
<dbReference type="InterPro" id="IPR052219">
    <property type="entry name" value="Photolyase_Class-2"/>
</dbReference>
<evidence type="ECO:0000256" key="13">
    <source>
        <dbReference type="ARBA" id="ARBA00033999"/>
    </source>
</evidence>
<dbReference type="Proteomes" id="UP000294830">
    <property type="component" value="Unassembled WGS sequence"/>
</dbReference>
<keyword evidence="8" id="KW-0274">FAD</keyword>
<evidence type="ECO:0000256" key="10">
    <source>
        <dbReference type="ARBA" id="ARBA00023204"/>
    </source>
</evidence>
<accession>A0A4R2EI65</accession>
<dbReference type="GO" id="GO:0003904">
    <property type="term" value="F:deoxyribodipyrimidine photo-lyase activity"/>
    <property type="evidence" value="ECO:0007669"/>
    <property type="project" value="UniProtKB-EC"/>
</dbReference>
<dbReference type="InterPro" id="IPR008148">
    <property type="entry name" value="DNA_photolyase_2"/>
</dbReference>
<dbReference type="FunFam" id="1.25.40.80:FF:000004">
    <property type="entry name" value="Deoxyribodipyrimidine photolyase"/>
    <property type="match status" value="1"/>
</dbReference>
<dbReference type="PANTHER" id="PTHR10211:SF0">
    <property type="entry name" value="DEOXYRIBODIPYRIMIDINE PHOTO-LYASE"/>
    <property type="match status" value="1"/>
</dbReference>
<keyword evidence="7" id="KW-0227">DNA damage</keyword>
<dbReference type="AlphaFoldDB" id="A0A4R2EI65"/>
<dbReference type="PROSITE" id="PS01083">
    <property type="entry name" value="DNA_PHOTOLYASES_2_1"/>
    <property type="match status" value="1"/>
</dbReference>
<comment type="cofactor">
    <cofactor evidence="2">
        <name>FAD</name>
        <dbReference type="ChEBI" id="CHEBI:57692"/>
    </cofactor>
</comment>
<dbReference type="InterPro" id="IPR036134">
    <property type="entry name" value="Crypto/Photolyase_FAD-like_sf"/>
</dbReference>
<evidence type="ECO:0000256" key="2">
    <source>
        <dbReference type="ARBA" id="ARBA00001974"/>
    </source>
</evidence>
<comment type="catalytic activity">
    <reaction evidence="13">
        <text>cyclobutadipyrimidine (in DNA) = 2 pyrimidine residues (in DNA).</text>
        <dbReference type="EC" id="4.1.99.3"/>
    </reaction>
</comment>
<dbReference type="Pfam" id="PF00875">
    <property type="entry name" value="DNA_photolyase"/>
    <property type="match status" value="1"/>
</dbReference>
<protein>
    <recommendedName>
        <fullName evidence="5">Deoxyribodipyrimidine photo-lyase</fullName>
        <ecNumber evidence="4">4.1.99.3</ecNumber>
    </recommendedName>
    <alternativeName>
        <fullName evidence="12">DNA photolyase</fullName>
    </alternativeName>
</protein>
<evidence type="ECO:0000256" key="1">
    <source>
        <dbReference type="ARBA" id="ARBA00001932"/>
    </source>
</evidence>
<gene>
    <name evidence="15" type="ORF">CLV25_108121</name>
</gene>
<dbReference type="PROSITE" id="PS51645">
    <property type="entry name" value="PHR_CRY_ALPHA_BETA"/>
    <property type="match status" value="1"/>
</dbReference>
<dbReference type="OrthoDB" id="9772484at2"/>
<evidence type="ECO:0000256" key="3">
    <source>
        <dbReference type="ARBA" id="ARBA00006409"/>
    </source>
</evidence>
<dbReference type="InterPro" id="IPR036155">
    <property type="entry name" value="Crypto/Photolyase_N_sf"/>
</dbReference>
<evidence type="ECO:0000256" key="8">
    <source>
        <dbReference type="ARBA" id="ARBA00022827"/>
    </source>
</evidence>